<name>A0A6M1T0T4_9HYPH</name>
<evidence type="ECO:0000313" key="2">
    <source>
        <dbReference type="EMBL" id="NGP18511.1"/>
    </source>
</evidence>
<sequence>MVVIPIGINEPSQQVISGCRWTSLLARRFFLFVGAFRYYKGLNILLEAAQNAPFSVAIAGAGSIEAELKAQATKLGLSNVHFLGQISGDEKTLLLNNCCGVVFPSHLRSEAFGVSLVEGAAHSKPLISSEIGTGTSFVNIHGETGLVVNPSDSASLRGAMIKLWSDDQLAAVLGKGARRRYEALFTAERMVDGYIDLYQKLLDRSPIVGSCPN</sequence>
<comment type="caution">
    <text evidence="2">The sequence shown here is derived from an EMBL/GenBank/DDBJ whole genome shotgun (WGS) entry which is preliminary data.</text>
</comment>
<dbReference type="GO" id="GO:0016757">
    <property type="term" value="F:glycosyltransferase activity"/>
    <property type="evidence" value="ECO:0007669"/>
    <property type="project" value="InterPro"/>
</dbReference>
<dbReference type="Pfam" id="PF00534">
    <property type="entry name" value="Glycos_transf_1"/>
    <property type="match status" value="1"/>
</dbReference>
<dbReference type="EMBL" id="JAALFG010000003">
    <property type="protein sequence ID" value="NGP18511.1"/>
    <property type="molecule type" value="Genomic_DNA"/>
</dbReference>
<dbReference type="Gene3D" id="3.40.50.2000">
    <property type="entry name" value="Glycogen Phosphorylase B"/>
    <property type="match status" value="2"/>
</dbReference>
<keyword evidence="3" id="KW-1185">Reference proteome</keyword>
<proteinExistence type="predicted"/>
<gene>
    <name evidence="2" type="ORF">G5575_13365</name>
</gene>
<dbReference type="AlphaFoldDB" id="A0A6M1T0T4"/>
<evidence type="ECO:0000259" key="1">
    <source>
        <dbReference type="Pfam" id="PF00534"/>
    </source>
</evidence>
<dbReference type="Proteomes" id="UP000474802">
    <property type="component" value="Unassembled WGS sequence"/>
</dbReference>
<dbReference type="PANTHER" id="PTHR12526">
    <property type="entry name" value="GLYCOSYLTRANSFERASE"/>
    <property type="match status" value="1"/>
</dbReference>
<keyword evidence="2" id="KW-0808">Transferase</keyword>
<dbReference type="SUPFAM" id="SSF53756">
    <property type="entry name" value="UDP-Glycosyltransferase/glycogen phosphorylase"/>
    <property type="match status" value="1"/>
</dbReference>
<organism evidence="2 3">
    <name type="scientific">Devosia aurantiaca</name>
    <dbReference type="NCBI Taxonomy" id="2714858"/>
    <lineage>
        <taxon>Bacteria</taxon>
        <taxon>Pseudomonadati</taxon>
        <taxon>Pseudomonadota</taxon>
        <taxon>Alphaproteobacteria</taxon>
        <taxon>Hyphomicrobiales</taxon>
        <taxon>Devosiaceae</taxon>
        <taxon>Devosia</taxon>
    </lineage>
</organism>
<dbReference type="PANTHER" id="PTHR12526:SF627">
    <property type="entry name" value="D-RHAMNOSYLTRANSFERASE WBPZ"/>
    <property type="match status" value="1"/>
</dbReference>
<evidence type="ECO:0000313" key="3">
    <source>
        <dbReference type="Proteomes" id="UP000474802"/>
    </source>
</evidence>
<reference evidence="2 3" key="2">
    <citation type="submission" date="2020-03" db="EMBL/GenBank/DDBJ databases">
        <title>Devosia chinhatensis sp. nov., isolated from a hexachlorocyclohexane (HCH) dump site in India.</title>
        <authorList>
            <person name="Kumar M."/>
            <person name="Lal R."/>
        </authorList>
    </citation>
    <scope>NUCLEOTIDE SEQUENCE [LARGE SCALE GENOMIC DNA]</scope>
    <source>
        <strain evidence="2 3">H239</strain>
    </source>
</reference>
<dbReference type="InterPro" id="IPR001296">
    <property type="entry name" value="Glyco_trans_1"/>
</dbReference>
<feature type="domain" description="Glycosyl transferase family 1" evidence="1">
    <location>
        <begin position="27"/>
        <end position="180"/>
    </location>
</feature>
<reference evidence="2 3" key="1">
    <citation type="submission" date="2020-02" db="EMBL/GenBank/DDBJ databases">
        <authorList>
            <person name="Khan S.A."/>
            <person name="Jeon C.O."/>
            <person name="Chun B.H."/>
        </authorList>
    </citation>
    <scope>NUCLEOTIDE SEQUENCE [LARGE SCALE GENOMIC DNA]</scope>
    <source>
        <strain evidence="2 3">H239</strain>
    </source>
</reference>
<dbReference type="RefSeq" id="WP_164534778.1">
    <property type="nucleotide sequence ID" value="NZ_JAALFG010000003.1"/>
</dbReference>
<protein>
    <submittedName>
        <fullName evidence="2">Glycosyltransferase</fullName>
    </submittedName>
</protein>
<accession>A0A6M1T0T4</accession>